<accession>A0A2S7ST91</accession>
<evidence type="ECO:0000256" key="3">
    <source>
        <dbReference type="ARBA" id="ARBA00004479"/>
    </source>
</evidence>
<dbReference type="PANTHER" id="PTHR31120:SF6">
    <property type="entry name" value="METALLOPROTEASE TIKI HOMOLOG"/>
    <property type="match status" value="1"/>
</dbReference>
<evidence type="ECO:0000256" key="8">
    <source>
        <dbReference type="ARBA" id="ARBA00022801"/>
    </source>
</evidence>
<keyword evidence="7 13" id="KW-0732">Signal</keyword>
<name>A0A2S7ST91_9BACT</name>
<comment type="cofactor">
    <cofactor evidence="1">
        <name>Mn(2+)</name>
        <dbReference type="ChEBI" id="CHEBI:29035"/>
    </cofactor>
</comment>
<keyword evidence="8" id="KW-0378">Hydrolase</keyword>
<dbReference type="InterPro" id="IPR002816">
    <property type="entry name" value="TraB/PrgY/GumN_fam"/>
</dbReference>
<dbReference type="InterPro" id="IPR040230">
    <property type="entry name" value="TIKI1/2-like"/>
</dbReference>
<proteinExistence type="predicted"/>
<organism evidence="14 15">
    <name type="scientific">Flavipsychrobacter stenotrophus</name>
    <dbReference type="NCBI Taxonomy" id="2077091"/>
    <lineage>
        <taxon>Bacteria</taxon>
        <taxon>Pseudomonadati</taxon>
        <taxon>Bacteroidota</taxon>
        <taxon>Chitinophagia</taxon>
        <taxon>Chitinophagales</taxon>
        <taxon>Chitinophagaceae</taxon>
        <taxon>Flavipsychrobacter</taxon>
    </lineage>
</organism>
<evidence type="ECO:0000313" key="15">
    <source>
        <dbReference type="Proteomes" id="UP000239872"/>
    </source>
</evidence>
<keyword evidence="15" id="KW-1185">Reference proteome</keyword>
<keyword evidence="9" id="KW-1133">Transmembrane helix</keyword>
<gene>
    <name evidence="14" type="ORF">CJD36_018120</name>
</gene>
<protein>
    <recommendedName>
        <fullName evidence="16">TraB/GumN family protein</fullName>
    </recommendedName>
</protein>
<evidence type="ECO:0000256" key="5">
    <source>
        <dbReference type="ARBA" id="ARBA00022692"/>
    </source>
</evidence>
<reference evidence="14 15" key="1">
    <citation type="submission" date="2018-01" db="EMBL/GenBank/DDBJ databases">
        <title>A novel member of the phylum Bacteroidetes isolated from glacier ice.</title>
        <authorList>
            <person name="Liu Q."/>
            <person name="Xin Y.-H."/>
        </authorList>
    </citation>
    <scope>NUCLEOTIDE SEQUENCE [LARGE SCALE GENOMIC DNA]</scope>
    <source>
        <strain evidence="14 15">RB1R16</strain>
    </source>
</reference>
<evidence type="ECO:0008006" key="16">
    <source>
        <dbReference type="Google" id="ProtNLM"/>
    </source>
</evidence>
<evidence type="ECO:0000256" key="6">
    <source>
        <dbReference type="ARBA" id="ARBA00022723"/>
    </source>
</evidence>
<evidence type="ECO:0000256" key="7">
    <source>
        <dbReference type="ARBA" id="ARBA00022729"/>
    </source>
</evidence>
<dbReference type="AlphaFoldDB" id="A0A2S7ST91"/>
<evidence type="ECO:0000256" key="10">
    <source>
        <dbReference type="ARBA" id="ARBA00023049"/>
    </source>
</evidence>
<dbReference type="GO" id="GO:0004222">
    <property type="term" value="F:metalloendopeptidase activity"/>
    <property type="evidence" value="ECO:0007669"/>
    <property type="project" value="TreeGrafter"/>
</dbReference>
<dbReference type="RefSeq" id="WP_105040613.1">
    <property type="nucleotide sequence ID" value="NZ_PPSL01000005.1"/>
</dbReference>
<keyword evidence="5" id="KW-0812">Transmembrane</keyword>
<dbReference type="GO" id="GO:0016020">
    <property type="term" value="C:membrane"/>
    <property type="evidence" value="ECO:0007669"/>
    <property type="project" value="UniProtKB-SubCell"/>
</dbReference>
<evidence type="ECO:0000256" key="11">
    <source>
        <dbReference type="ARBA" id="ARBA00023136"/>
    </source>
</evidence>
<dbReference type="GO" id="GO:0006508">
    <property type="term" value="P:proteolysis"/>
    <property type="evidence" value="ECO:0007669"/>
    <property type="project" value="UniProtKB-KW"/>
</dbReference>
<keyword evidence="10" id="KW-0482">Metalloprotease</keyword>
<evidence type="ECO:0000256" key="4">
    <source>
        <dbReference type="ARBA" id="ARBA00022670"/>
    </source>
</evidence>
<comment type="caution">
    <text evidence="14">The sequence shown here is derived from an EMBL/GenBank/DDBJ whole genome shotgun (WGS) entry which is preliminary data.</text>
</comment>
<evidence type="ECO:0000256" key="2">
    <source>
        <dbReference type="ARBA" id="ARBA00001941"/>
    </source>
</evidence>
<feature type="chain" id="PRO_5015754954" description="TraB/GumN family protein" evidence="13">
    <location>
        <begin position="24"/>
        <end position="1156"/>
    </location>
</feature>
<evidence type="ECO:0000313" key="14">
    <source>
        <dbReference type="EMBL" id="PQJ09841.1"/>
    </source>
</evidence>
<dbReference type="CDD" id="cd14789">
    <property type="entry name" value="Tiki"/>
    <property type="match status" value="1"/>
</dbReference>
<evidence type="ECO:0000256" key="1">
    <source>
        <dbReference type="ARBA" id="ARBA00001936"/>
    </source>
</evidence>
<dbReference type="SUPFAM" id="SSF48371">
    <property type="entry name" value="ARM repeat"/>
    <property type="match status" value="1"/>
</dbReference>
<sequence length="1156" mass="131058">MKLLINLLVFCGLLLGTHLQSLAQQKEKTLLWRISGNGLQQSSYLFGTVHLKAKKLFNFPDSLYAAIDNTEVFALEVNPDSMNNMVSAYANKLLNKKEDTKDTKKKEKTLREILTPAELRTLRESLPADSDIDPDELTVKQAYLMKDKLLTQKPRKDDLPTFMDAFLYSIAKDKGKAVAGVEHIEDQLNLLETMDFSDADPKKIATYVSNGSSVQDKMIQVYISKDLEELQKISDIIPEKQADLLFTARNKNMLKSMDSIMRLHTLFCAVGALHLPGKQGLIALLRAKGYTVTPVISEHFINGADYTFKTGGSNWVDITSAQDGYTIKMPGQPNEVNTGSGTVVMKLYYDLGTSMCYVTNHTNIPQSTSISEDELMDAAAAKMTTDGKKIGHKDITVGELKGREYSFTGKSEIKYRVQMLANKTDMYMLMAYSQAALKNTDSFFRSFRLIPKMSSANRSTAFDDIFLTVSLPDNKPTRDVSYSQDSTDKQTMYTIVDPTIGNYYFIVCSEPKIGYNYNNDTVFLYNIKTYLDSKNITATIENNRYRGYKVYDYVTSAFSGMKIKGKLLFCGNRQYSILAQSPDNEQGLAAADSFLQSIKIKPAYPDAIHKEVSDNEQFSCFVPSPLIRKTIENDNDDTTQPAATTYKSYDQITLMTYLISAQQISPYYWKSNDTSMLKTLLYQSKVKSDSTPVYSYSSTNGLPYGELITYKKYSEKIHRVKVIADGRTLYTLDCTYPISLKDNKRIDSFYSTFRVLKKDKQALQTSPDLLLADLHSKDSLTRTRALTALGEVTFTKADAQALIKAVITEYPADTNNPLATVTTFRLFNILKEFGSDIPMQQLEQLYKHPMIIDRGQQFQVLNMMAMQKDSIAAYAKVKELLLKSPPTKGGAYAVTARFNQHPQLSKTLFPELLQQCADSVMGYMVCNLACRLIDSNYLLKKDLDRYIPSIINKSKELRNNKSHWTSTNVIDLLSRLGTKEAMDEIKQYQYAFENYLRYAAIDVLVDSQQRPDPAALDSIASDKYYRLRLYNLLNDKNVAGYYPAKYLTQQYFAESYISEVDDDDYYGNISYIGMRTELYKGKKQKFYLYKAEYTDGDSTTYYMGVAGPFSNDPTQVTIDYDESACGFSADPLDMKQLDNQLKVYLIKKKINDSRQE</sequence>
<comment type="subcellular location">
    <subcellularLocation>
        <location evidence="3">Membrane</location>
        <topology evidence="3">Single-pass type I membrane protein</topology>
    </subcellularLocation>
</comment>
<dbReference type="OrthoDB" id="9798714at2"/>
<evidence type="ECO:0000256" key="9">
    <source>
        <dbReference type="ARBA" id="ARBA00022989"/>
    </source>
</evidence>
<keyword evidence="12" id="KW-0325">Glycoprotein</keyword>
<keyword evidence="6" id="KW-0479">Metal-binding</keyword>
<keyword evidence="4" id="KW-0645">Protease</keyword>
<dbReference type="Proteomes" id="UP000239872">
    <property type="component" value="Unassembled WGS sequence"/>
</dbReference>
<dbReference type="GO" id="GO:0046872">
    <property type="term" value="F:metal ion binding"/>
    <property type="evidence" value="ECO:0007669"/>
    <property type="project" value="UniProtKB-KW"/>
</dbReference>
<dbReference type="GO" id="GO:0030178">
    <property type="term" value="P:negative regulation of Wnt signaling pathway"/>
    <property type="evidence" value="ECO:0007669"/>
    <property type="project" value="InterPro"/>
</dbReference>
<dbReference type="EMBL" id="PPSL01000005">
    <property type="protein sequence ID" value="PQJ09841.1"/>
    <property type="molecule type" value="Genomic_DNA"/>
</dbReference>
<comment type="cofactor">
    <cofactor evidence="2">
        <name>Co(2+)</name>
        <dbReference type="ChEBI" id="CHEBI:48828"/>
    </cofactor>
</comment>
<dbReference type="Pfam" id="PF01963">
    <property type="entry name" value="TraB_PrgY_gumN"/>
    <property type="match status" value="1"/>
</dbReference>
<dbReference type="PANTHER" id="PTHR31120">
    <property type="entry name" value="METALLOPROTEASE TIKI"/>
    <property type="match status" value="1"/>
</dbReference>
<feature type="signal peptide" evidence="13">
    <location>
        <begin position="1"/>
        <end position="23"/>
    </location>
</feature>
<keyword evidence="11" id="KW-0472">Membrane</keyword>
<dbReference type="InterPro" id="IPR016024">
    <property type="entry name" value="ARM-type_fold"/>
</dbReference>
<evidence type="ECO:0000256" key="12">
    <source>
        <dbReference type="ARBA" id="ARBA00023180"/>
    </source>
</evidence>
<evidence type="ECO:0000256" key="13">
    <source>
        <dbReference type="SAM" id="SignalP"/>
    </source>
</evidence>